<dbReference type="Pfam" id="PF12005">
    <property type="entry name" value="DUF3499"/>
    <property type="match status" value="1"/>
</dbReference>
<keyword evidence="3" id="KW-1185">Reference proteome</keyword>
<dbReference type="InterPro" id="IPR021888">
    <property type="entry name" value="DUF3499"/>
</dbReference>
<dbReference type="Proteomes" id="UP000635902">
    <property type="component" value="Unassembled WGS sequence"/>
</dbReference>
<protein>
    <submittedName>
        <fullName evidence="2">DUF3499 domain-containing protein</fullName>
    </submittedName>
</protein>
<sequence length="146" mass="16458">MFWVTVSRQCSRPGCPKPAVATLEFNYAEQVAIIGPLQVFGNPHRWDLCAEHAARTTVPRGWEMRSVDPALVGFHADDDADESELMALMEAVQQASQHVDELPEAIAPRMVRREQIPLPTGHHPARRNLPPSSPRRHLRAVREQDK</sequence>
<gene>
    <name evidence="2" type="ORF">IRY30_02865</name>
</gene>
<dbReference type="EMBL" id="JADKMY010000001">
    <property type="protein sequence ID" value="MBF4553025.1"/>
    <property type="molecule type" value="Genomic_DNA"/>
</dbReference>
<organism evidence="2 3">
    <name type="scientific">Corynebacterium suicordis DSM 45110</name>
    <dbReference type="NCBI Taxonomy" id="1121369"/>
    <lineage>
        <taxon>Bacteria</taxon>
        <taxon>Bacillati</taxon>
        <taxon>Actinomycetota</taxon>
        <taxon>Actinomycetes</taxon>
        <taxon>Mycobacteriales</taxon>
        <taxon>Corynebacteriaceae</taxon>
        <taxon>Corynebacterium</taxon>
    </lineage>
</organism>
<name>A0ABR9ZHX8_9CORY</name>
<feature type="region of interest" description="Disordered" evidence="1">
    <location>
        <begin position="115"/>
        <end position="146"/>
    </location>
</feature>
<proteinExistence type="predicted"/>
<accession>A0ABR9ZHX8</accession>
<evidence type="ECO:0000256" key="1">
    <source>
        <dbReference type="SAM" id="MobiDB-lite"/>
    </source>
</evidence>
<evidence type="ECO:0000313" key="2">
    <source>
        <dbReference type="EMBL" id="MBF4553025.1"/>
    </source>
</evidence>
<reference evidence="2 3" key="1">
    <citation type="submission" date="2020-10" db="EMBL/GenBank/DDBJ databases">
        <title>Novel species in genus Corynebacterium.</title>
        <authorList>
            <person name="Zhang G."/>
        </authorList>
    </citation>
    <scope>NUCLEOTIDE SEQUENCE [LARGE SCALE GENOMIC DNA]</scope>
    <source>
        <strain evidence="2 3">DSM 45110</strain>
    </source>
</reference>
<comment type="caution">
    <text evidence="2">The sequence shown here is derived from an EMBL/GenBank/DDBJ whole genome shotgun (WGS) entry which is preliminary data.</text>
</comment>
<evidence type="ECO:0000313" key="3">
    <source>
        <dbReference type="Proteomes" id="UP000635902"/>
    </source>
</evidence>